<dbReference type="InterPro" id="IPR037012">
    <property type="entry name" value="NanQ/TabA/YiaL_sf"/>
</dbReference>
<dbReference type="Proteomes" id="UP000027341">
    <property type="component" value="Unassembled WGS sequence"/>
</dbReference>
<protein>
    <recommendedName>
        <fullName evidence="3">YhcH/YjgK/YiaL family protein</fullName>
    </recommendedName>
</protein>
<dbReference type="PANTHER" id="PTHR34986:SF1">
    <property type="entry name" value="PROTEIN YIAL"/>
    <property type="match status" value="1"/>
</dbReference>
<dbReference type="InterPro" id="IPR004375">
    <property type="entry name" value="NanQ/TabA/YiaL"/>
</dbReference>
<gene>
    <name evidence="1" type="ORF">EI16_10805</name>
</gene>
<name>A0A066ZTD5_HYDMR</name>
<dbReference type="RefSeq" id="WP_029907693.1">
    <property type="nucleotide sequence ID" value="NZ_AP020335.1"/>
</dbReference>
<evidence type="ECO:0008006" key="3">
    <source>
        <dbReference type="Google" id="ProtNLM"/>
    </source>
</evidence>
<keyword evidence="2" id="KW-1185">Reference proteome</keyword>
<dbReference type="Gene3D" id="2.60.120.370">
    <property type="entry name" value="YhcH/YjgK/YiaL"/>
    <property type="match status" value="1"/>
</dbReference>
<evidence type="ECO:0000313" key="2">
    <source>
        <dbReference type="Proteomes" id="UP000027341"/>
    </source>
</evidence>
<dbReference type="EMBL" id="JMIU01000001">
    <property type="protein sequence ID" value="KDN96727.1"/>
    <property type="molecule type" value="Genomic_DNA"/>
</dbReference>
<proteinExistence type="predicted"/>
<sequence length="167" mass="19347">MAVIGNYFEVKKFFKNNDKLGVVFDYLEEALDPTSQVHQRMFSSIEPRAQKIDIGGGCFVVEQVYMTKDRADCFFESHKKYVDFQLILSGNEQMEVIDIRHLTFKSFEEDKDFIAYEDTDKASKIVMQPEDLSVYFTNDAHLGLSSFESKQLVYKAVVKVPVAFFDF</sequence>
<dbReference type="AlphaFoldDB" id="A0A066ZTD5"/>
<evidence type="ECO:0000313" key="1">
    <source>
        <dbReference type="EMBL" id="KDN96727.1"/>
    </source>
</evidence>
<dbReference type="SUPFAM" id="SSF51197">
    <property type="entry name" value="Clavaminate synthase-like"/>
    <property type="match status" value="1"/>
</dbReference>
<dbReference type="PANTHER" id="PTHR34986">
    <property type="entry name" value="EVOLVED BETA-GALACTOSIDASE SUBUNIT BETA"/>
    <property type="match status" value="1"/>
</dbReference>
<dbReference type="NCBIfam" id="TIGR00022">
    <property type="entry name" value="YhcH/YjgK/YiaL family protein"/>
    <property type="match status" value="1"/>
</dbReference>
<dbReference type="Pfam" id="PF04074">
    <property type="entry name" value="DUF386"/>
    <property type="match status" value="1"/>
</dbReference>
<dbReference type="GO" id="GO:0005829">
    <property type="term" value="C:cytosol"/>
    <property type="evidence" value="ECO:0007669"/>
    <property type="project" value="TreeGrafter"/>
</dbReference>
<comment type="caution">
    <text evidence="1">The sequence shown here is derived from an EMBL/GenBank/DDBJ whole genome shotgun (WGS) entry which is preliminary data.</text>
</comment>
<accession>A0A066ZTD5</accession>
<reference evidence="1 2" key="1">
    <citation type="submission" date="2014-04" db="EMBL/GenBank/DDBJ databases">
        <title>Draft genome sequence of Hydrogenovibrio marinus MH-110, a model organism for aerobic H2 metabolism.</title>
        <authorList>
            <person name="Cha H.J."/>
            <person name="Jo B.H."/>
            <person name="Hwang B.H."/>
        </authorList>
    </citation>
    <scope>NUCLEOTIDE SEQUENCE [LARGE SCALE GENOMIC DNA]</scope>
    <source>
        <strain evidence="1 2">MH-110</strain>
    </source>
</reference>
<organism evidence="1 2">
    <name type="scientific">Hydrogenovibrio marinus</name>
    <dbReference type="NCBI Taxonomy" id="28885"/>
    <lineage>
        <taxon>Bacteria</taxon>
        <taxon>Pseudomonadati</taxon>
        <taxon>Pseudomonadota</taxon>
        <taxon>Gammaproteobacteria</taxon>
        <taxon>Thiotrichales</taxon>
        <taxon>Piscirickettsiaceae</taxon>
        <taxon>Hydrogenovibrio</taxon>
    </lineage>
</organism>